<dbReference type="Pfam" id="PF18647">
    <property type="entry name" value="Fungal_lectin_2"/>
    <property type="match status" value="1"/>
</dbReference>
<comment type="caution">
    <text evidence="2">The sequence shown here is derived from an EMBL/GenBank/DDBJ whole genome shotgun (WGS) entry which is preliminary data.</text>
</comment>
<dbReference type="Proteomes" id="UP001521785">
    <property type="component" value="Unassembled WGS sequence"/>
</dbReference>
<reference evidence="2 3" key="1">
    <citation type="submission" date="2024-02" db="EMBL/GenBank/DDBJ databases">
        <title>De novo assembly and annotation of 12 fungi associated with fruit tree decline syndrome in Ontario, Canada.</title>
        <authorList>
            <person name="Sulman M."/>
            <person name="Ellouze W."/>
            <person name="Ilyukhin E."/>
        </authorList>
    </citation>
    <scope>NUCLEOTIDE SEQUENCE [LARGE SCALE GENOMIC DNA]</scope>
    <source>
        <strain evidence="2 3">M42-189</strain>
    </source>
</reference>
<feature type="region of interest" description="Disordered" evidence="1">
    <location>
        <begin position="646"/>
        <end position="680"/>
    </location>
</feature>
<dbReference type="InterPro" id="IPR036514">
    <property type="entry name" value="SGNH_hydro_sf"/>
</dbReference>
<dbReference type="Pfam" id="PF00657">
    <property type="entry name" value="Lipase_GDSL"/>
    <property type="match status" value="1"/>
</dbReference>
<evidence type="ECO:0000313" key="2">
    <source>
        <dbReference type="EMBL" id="KAL1592781.1"/>
    </source>
</evidence>
<gene>
    <name evidence="2" type="ORF">SLS60_011197</name>
</gene>
<dbReference type="PANTHER" id="PTHR30383">
    <property type="entry name" value="THIOESTERASE 1/PROTEASE 1/LYSOPHOSPHOLIPASE L1"/>
    <property type="match status" value="1"/>
</dbReference>
<name>A0ABR3QKV8_9PLEO</name>
<dbReference type="InterPro" id="IPR051532">
    <property type="entry name" value="Ester_Hydrolysis_Enzymes"/>
</dbReference>
<accession>A0ABR3QKV8</accession>
<dbReference type="SUPFAM" id="SSF52266">
    <property type="entry name" value="SGNH hydrolase"/>
    <property type="match status" value="1"/>
</dbReference>
<dbReference type="SUPFAM" id="SSF69318">
    <property type="entry name" value="Integrin alpha N-terminal domain"/>
    <property type="match status" value="1"/>
</dbReference>
<organism evidence="2 3">
    <name type="scientific">Paraconiothyrium brasiliense</name>
    <dbReference type="NCBI Taxonomy" id="300254"/>
    <lineage>
        <taxon>Eukaryota</taxon>
        <taxon>Fungi</taxon>
        <taxon>Dikarya</taxon>
        <taxon>Ascomycota</taxon>
        <taxon>Pezizomycotina</taxon>
        <taxon>Dothideomycetes</taxon>
        <taxon>Pleosporomycetidae</taxon>
        <taxon>Pleosporales</taxon>
        <taxon>Massarineae</taxon>
        <taxon>Didymosphaeriaceae</taxon>
        <taxon>Paraconiothyrium</taxon>
    </lineage>
</organism>
<keyword evidence="3" id="KW-1185">Reference proteome</keyword>
<sequence length="1202" mass="130651">MPLGASITLGIGDTPSGSENGYRKPLRDELRYLGYEVNMVGCSATGNGFLDRQHEGHPSLVIQEIHDTWMPCGIRNKPNLILINAGTNDAIQGDDRGGASYVAGAADRMKSMVDDIWSSGDPDAVIILSTLLPQGDSHHNDYVNTINTGLRSLVTSKQAAGQHIQLAEMSPTNNNGGATFYMETGDLVDGIHPRHDTYPKMAAIWTAAINRAADKGWFKDPVDNGGSNAGGVCIPAQSDFRGPIQTQRGSGADDGTYTHSSTPWSNSNHESWVGDNSILNQFHYAQLTNPGNADRGAELDELIRILDPDQRGDGLPYGDGRLDYCAIDDVGDIYCWRNGGSGDAPAYWQGMVGGAPTFEHKGMPGIEGVYLLDINGDFKADWVYLFEDGSTRIFINQRGSKDDGGKLKPFWIEATNGAHGFPDDPNMTRDHVKFGRITGGDPGHQDYIHVVETSAVANGKTTWSYTFDVFKNTGTGGTKVKGDGVRYCDMFGRGHDDYLWVWSTGSVELFENTQNPPLWNVHGEIINVNRDRKSLHFGDWDGDGLCDILAVDKHTGNVDMWKNTWTSGQASPTFEYHAGIVTGSKCTEGWGDKQPTPWLTASVFPDDRGANIYFAKMGATGRADVIRNMPRTDIAWTWFNECDGGGNVGNGPDDGAPADPRLPAYSDGLDNGGGGGSDPGDGNTIGITLLTIEAASTIVHMTLDASSLAYDVLSSSTCPATKRADDFTVACLTSTAMSLLRDVNMVSTLTDLYRGNPIPGTLGDLTNVPKYALDTINTAFVDGLPAAANFLKADEPDTSITELIWLYYTIMDTAARYLNLHATDYTSFSTARVGNMELTCPAVEDLPCEHTLCVGGDDAKCTGFLRPCSCDRQKCSVQYSETEWWPFCGMTTCAPVDSNGLCMADGKYKACPCAGDPFTEQLTWYSENDLSQIWLGPNAGGSGPDTMVCYKKGDNTHTPRTNDRNNWKFMEQSVLDTNIDDFCNGHGTVNGGGEGGSTLLMNGGSMNEVYLSLEYAEGTILSVDECKENFKKLSADCDYSSVANQFNWKWGGEFFHDGVTYTIDPQFIRAPVRKDPDTDWWRVGDSTHYWNNGKTVAEGDPRLGANGEPLDMVILIQCIHHLAFLDWNGGAPQDCANGLVDLSGQATIVYNSWSTCWEQTWKMIAWQFLEEDALCGYANHRGGAAGPSGAYCWMGVNCWDGL</sequence>
<dbReference type="EMBL" id="JAKJXO020000020">
    <property type="protein sequence ID" value="KAL1592781.1"/>
    <property type="molecule type" value="Genomic_DNA"/>
</dbReference>
<proteinExistence type="predicted"/>
<protein>
    <recommendedName>
        <fullName evidence="4">SGNH hydrolase-type esterase domain-containing protein</fullName>
    </recommendedName>
</protein>
<evidence type="ECO:0008006" key="4">
    <source>
        <dbReference type="Google" id="ProtNLM"/>
    </source>
</evidence>
<evidence type="ECO:0000313" key="3">
    <source>
        <dbReference type="Proteomes" id="UP001521785"/>
    </source>
</evidence>
<dbReference type="Gene3D" id="3.40.50.1110">
    <property type="entry name" value="SGNH hydrolase"/>
    <property type="match status" value="1"/>
</dbReference>
<dbReference type="InterPro" id="IPR028994">
    <property type="entry name" value="Integrin_alpha_N"/>
</dbReference>
<feature type="region of interest" description="Disordered" evidence="1">
    <location>
        <begin position="1"/>
        <end position="23"/>
    </location>
</feature>
<dbReference type="PANTHER" id="PTHR30383:SF31">
    <property type="entry name" value="SGNH HYDROLASE-TYPE ESTERASE DOMAIN-CONTAINING PROTEIN-RELATED"/>
    <property type="match status" value="1"/>
</dbReference>
<evidence type="ECO:0000256" key="1">
    <source>
        <dbReference type="SAM" id="MobiDB-lite"/>
    </source>
</evidence>
<feature type="compositionally biased region" description="Gly residues" evidence="1">
    <location>
        <begin position="670"/>
        <end position="679"/>
    </location>
</feature>
<dbReference type="InterPro" id="IPR001087">
    <property type="entry name" value="GDSL"/>
</dbReference>